<dbReference type="Proteomes" id="UP000518266">
    <property type="component" value="Unassembled WGS sequence"/>
</dbReference>
<feature type="compositionally biased region" description="Basic and acidic residues" evidence="1">
    <location>
        <begin position="10"/>
        <end position="25"/>
    </location>
</feature>
<reference evidence="2 3" key="1">
    <citation type="submission" date="2020-03" db="EMBL/GenBank/DDBJ databases">
        <title>Dissostichus mawsoni Genome sequencing and assembly.</title>
        <authorList>
            <person name="Park H."/>
        </authorList>
    </citation>
    <scope>NUCLEOTIDE SEQUENCE [LARGE SCALE GENOMIC DNA]</scope>
    <source>
        <strain evidence="2">DM0001</strain>
        <tissue evidence="2">Muscle</tissue>
    </source>
</reference>
<gene>
    <name evidence="2" type="ORF">F7725_014623</name>
</gene>
<accession>A0A7J5YWN9</accession>
<keyword evidence="3" id="KW-1185">Reference proteome</keyword>
<evidence type="ECO:0000313" key="2">
    <source>
        <dbReference type="EMBL" id="KAF3853935.1"/>
    </source>
</evidence>
<protein>
    <submittedName>
        <fullName evidence="2">Uncharacterized protein</fullName>
    </submittedName>
</protein>
<dbReference type="AlphaFoldDB" id="A0A7J5YWN9"/>
<comment type="caution">
    <text evidence="2">The sequence shown here is derived from an EMBL/GenBank/DDBJ whole genome shotgun (WGS) entry which is preliminary data.</text>
</comment>
<proteinExistence type="predicted"/>
<dbReference type="EMBL" id="JAAKFY010000008">
    <property type="protein sequence ID" value="KAF3853935.1"/>
    <property type="molecule type" value="Genomic_DNA"/>
</dbReference>
<organism evidence="2 3">
    <name type="scientific">Dissostichus mawsoni</name>
    <name type="common">Antarctic cod</name>
    <dbReference type="NCBI Taxonomy" id="36200"/>
    <lineage>
        <taxon>Eukaryota</taxon>
        <taxon>Metazoa</taxon>
        <taxon>Chordata</taxon>
        <taxon>Craniata</taxon>
        <taxon>Vertebrata</taxon>
        <taxon>Euteleostomi</taxon>
        <taxon>Actinopterygii</taxon>
        <taxon>Neopterygii</taxon>
        <taxon>Teleostei</taxon>
        <taxon>Neoteleostei</taxon>
        <taxon>Acanthomorphata</taxon>
        <taxon>Eupercaria</taxon>
        <taxon>Perciformes</taxon>
        <taxon>Notothenioidei</taxon>
        <taxon>Nototheniidae</taxon>
        <taxon>Dissostichus</taxon>
    </lineage>
</organism>
<evidence type="ECO:0000256" key="1">
    <source>
        <dbReference type="SAM" id="MobiDB-lite"/>
    </source>
</evidence>
<evidence type="ECO:0000313" key="3">
    <source>
        <dbReference type="Proteomes" id="UP000518266"/>
    </source>
</evidence>
<feature type="region of interest" description="Disordered" evidence="1">
    <location>
        <begin position="1"/>
        <end position="69"/>
    </location>
</feature>
<name>A0A7J5YWN9_DISMA</name>
<feature type="region of interest" description="Disordered" evidence="1">
    <location>
        <begin position="93"/>
        <end position="125"/>
    </location>
</feature>
<sequence length="166" mass="17948">MWAPNSTEEEGGREGGRGAELERGQTRLGRGCRRGQVTGAVGGLTMEAPSVPVSHYKSGVTQSAEDNRPPHLIKRHRLLLRVKAAIDFTLTHSLPQNSLPAHGQEEESLDPGSEVGGQRREGEFTDVTTQLQVGFEMFPVEETTEPQVFCSSVSAVQATPVEPFPA</sequence>